<dbReference type="EMBL" id="JAEEGB010000004">
    <property type="protein sequence ID" value="MBI6871617.1"/>
    <property type="molecule type" value="Genomic_DNA"/>
</dbReference>
<evidence type="ECO:0000256" key="1">
    <source>
        <dbReference type="ARBA" id="ARBA00004288"/>
    </source>
</evidence>
<sequence>MDIKRVKEIMSSSENIEVLYNRHSVWLDGVDDKTGRVKIRILDMRENVYVPVDDLVDTRKIINIDR</sequence>
<name>A0A934M1Z5_9CLOT</name>
<dbReference type="GO" id="GO:0030436">
    <property type="term" value="P:asexual sporulation"/>
    <property type="evidence" value="ECO:0007669"/>
    <property type="project" value="InterPro"/>
</dbReference>
<dbReference type="GO" id="GO:0042601">
    <property type="term" value="C:endospore-forming forespore"/>
    <property type="evidence" value="ECO:0007669"/>
    <property type="project" value="InterPro"/>
</dbReference>
<protein>
    <submittedName>
        <fullName evidence="4">H-type small acid-soluble spore protein</fullName>
    </submittedName>
</protein>
<gene>
    <name evidence="4" type="ORF">I6U51_02705</name>
</gene>
<dbReference type="NCBIfam" id="TIGR02861">
    <property type="entry name" value="SASP_H"/>
    <property type="match status" value="1"/>
</dbReference>
<evidence type="ECO:0000313" key="5">
    <source>
        <dbReference type="Proteomes" id="UP000622687"/>
    </source>
</evidence>
<organism evidence="4 5">
    <name type="scientific">Clostridium aciditolerans</name>
    <dbReference type="NCBI Taxonomy" id="339861"/>
    <lineage>
        <taxon>Bacteria</taxon>
        <taxon>Bacillati</taxon>
        <taxon>Bacillota</taxon>
        <taxon>Clostridia</taxon>
        <taxon>Eubacteriales</taxon>
        <taxon>Clostridiaceae</taxon>
        <taxon>Clostridium</taxon>
    </lineage>
</organism>
<evidence type="ECO:0000256" key="2">
    <source>
        <dbReference type="ARBA" id="ARBA00006573"/>
    </source>
</evidence>
<dbReference type="RefSeq" id="WP_211141076.1">
    <property type="nucleotide sequence ID" value="NZ_JAEEGB010000004.1"/>
</dbReference>
<reference evidence="4" key="1">
    <citation type="submission" date="2020-12" db="EMBL/GenBank/DDBJ databases">
        <title>Clostridium thailandense sp. nov., a novel acetogenic bacterium isolated from peat land soil in Thailand.</title>
        <authorList>
            <person name="Chaikitkaew S."/>
            <person name="Birkeland N.K."/>
        </authorList>
    </citation>
    <scope>NUCLEOTIDE SEQUENCE</scope>
    <source>
        <strain evidence="4">DSM 17425</strain>
    </source>
</reference>
<keyword evidence="5" id="KW-1185">Reference proteome</keyword>
<comment type="subcellular location">
    <subcellularLocation>
        <location evidence="1">Spore core</location>
    </subcellularLocation>
</comment>
<proteinExistence type="inferred from homology"/>
<dbReference type="AlphaFoldDB" id="A0A934M1Z5"/>
<keyword evidence="3" id="KW-0749">Sporulation</keyword>
<accession>A0A934M1Z5</accession>
<dbReference type="GO" id="GO:0030435">
    <property type="term" value="P:sporulation resulting in formation of a cellular spore"/>
    <property type="evidence" value="ECO:0007669"/>
    <property type="project" value="UniProtKB-KW"/>
</dbReference>
<dbReference type="InterPro" id="IPR012610">
    <property type="entry name" value="SASP_SspH"/>
</dbReference>
<dbReference type="Pfam" id="PF08141">
    <property type="entry name" value="SspH"/>
    <property type="match status" value="1"/>
</dbReference>
<evidence type="ECO:0000313" key="4">
    <source>
        <dbReference type="EMBL" id="MBI6871617.1"/>
    </source>
</evidence>
<comment type="similarity">
    <text evidence="2">Belongs to the SspH family.</text>
</comment>
<comment type="caution">
    <text evidence="4">The sequence shown here is derived from an EMBL/GenBank/DDBJ whole genome shotgun (WGS) entry which is preliminary data.</text>
</comment>
<dbReference type="Proteomes" id="UP000622687">
    <property type="component" value="Unassembled WGS sequence"/>
</dbReference>
<evidence type="ECO:0000256" key="3">
    <source>
        <dbReference type="ARBA" id="ARBA00022969"/>
    </source>
</evidence>